<feature type="region of interest" description="Disordered" evidence="1">
    <location>
        <begin position="1288"/>
        <end position="1311"/>
    </location>
</feature>
<feature type="compositionally biased region" description="Basic and acidic residues" evidence="1">
    <location>
        <begin position="889"/>
        <end position="914"/>
    </location>
</feature>
<feature type="compositionally biased region" description="Basic and acidic residues" evidence="1">
    <location>
        <begin position="664"/>
        <end position="685"/>
    </location>
</feature>
<feature type="compositionally biased region" description="Low complexity" evidence="1">
    <location>
        <begin position="1115"/>
        <end position="1130"/>
    </location>
</feature>
<feature type="region of interest" description="Disordered" evidence="1">
    <location>
        <begin position="751"/>
        <end position="776"/>
    </location>
</feature>
<feature type="compositionally biased region" description="Pro residues" evidence="1">
    <location>
        <begin position="405"/>
        <end position="419"/>
    </location>
</feature>
<dbReference type="Proteomes" id="UP000077266">
    <property type="component" value="Unassembled WGS sequence"/>
</dbReference>
<evidence type="ECO:0000313" key="2">
    <source>
        <dbReference type="EMBL" id="KZW03645.1"/>
    </source>
</evidence>
<dbReference type="OrthoDB" id="298939at2759"/>
<feature type="compositionally biased region" description="Low complexity" evidence="1">
    <location>
        <begin position="1226"/>
        <end position="1252"/>
    </location>
</feature>
<feature type="region of interest" description="Disordered" evidence="1">
    <location>
        <begin position="497"/>
        <end position="624"/>
    </location>
</feature>
<dbReference type="InterPro" id="IPR014752">
    <property type="entry name" value="Arrestin-like_C"/>
</dbReference>
<reference evidence="2 3" key="1">
    <citation type="journal article" date="2016" name="Mol. Biol. Evol.">
        <title>Comparative Genomics of Early-Diverging Mushroom-Forming Fungi Provides Insights into the Origins of Lignocellulose Decay Capabilities.</title>
        <authorList>
            <person name="Nagy L.G."/>
            <person name="Riley R."/>
            <person name="Tritt A."/>
            <person name="Adam C."/>
            <person name="Daum C."/>
            <person name="Floudas D."/>
            <person name="Sun H."/>
            <person name="Yadav J.S."/>
            <person name="Pangilinan J."/>
            <person name="Larsson K.H."/>
            <person name="Matsuura K."/>
            <person name="Barry K."/>
            <person name="Labutti K."/>
            <person name="Kuo R."/>
            <person name="Ohm R.A."/>
            <person name="Bhattacharya S.S."/>
            <person name="Shirouzu T."/>
            <person name="Yoshinaga Y."/>
            <person name="Martin F.M."/>
            <person name="Grigoriev I.V."/>
            <person name="Hibbett D.S."/>
        </authorList>
    </citation>
    <scope>NUCLEOTIDE SEQUENCE [LARGE SCALE GENOMIC DNA]</scope>
    <source>
        <strain evidence="2 3">HHB12029</strain>
    </source>
</reference>
<sequence length="1354" mass="142346">MATRLEPMNASQHHSKVKVTVETAQTVFVAGEDVKGVVHVETRADTGLGISVIQVELIAVQELTSRDHTASSTFLHSRRMFQGPGLPPSNAVEALPKPGDPIQLPQGYWPARRGTTKFFFQFPVPLSAPSSITFGNGVAKVTYRLKATVGVVWKGEKRLVTDLRDAELVECALPEAAPTGTVVVGENGKIWMQGRLVGGVGVSGHPSCVELSVRNHTAKKASGLQLTLLRRLHLAGGASGKAAPFELSDTLLSVPFKGPEYTVVPGGEGIANLVFDIPRIARGVRGGPRESLEGDQGVNKLTDPLFEVRCFVQVKLNLGIGSKDLILDLPINIMHPAAIPELAAPVPNPADPYAAQIPYPLEAPRPPFMGMDPHSGQSSPMYQHSSGYSPGTHPHGLPLASPGPQYAPHPSMSPQPGWPPQAAYFAPPPPTQPYYYPPPPDVAPVIPGYPVRPSSADPYAMPPMPMSMHNVPPPAPVHYHGTGSHPVSVHHTGARGLPMPPGAPSVAPAPVRQESGLPAMPVPVSITPAPAPSTPQRHNSQTSVPKWVLGQEPSPPSNAPLSGDAGAAAAAAVAVEEGKGERASRIAHNLHQSRRDRSASPTSRRFVSPRASRASKPVLALNGLPPRQTVQQMQAEMPVLSPRPVLSPKRSFANLNPGGTVRSDNVESLERMVEEDVMKEKDRKPVSLPVSGPGGFPALGQVDKTLPGPPVPSGKERATAPSTGVPRATDIFGVGVGGVPKSQAQVVAGLSAPKDDAPRGATLTIPTRSSGFIRPNGGLEALEKRLLADVGTTKVQARVAEAESESVLKGLKLGGVAEEKEGEYTVEELLQLSGGVERALDKRRLSRDVHEGLPQRTSHAAIDLTAVRPHGSDVPIVSSAGLPPMTASQERKVREQEDPARKAEEKKREEEATRLRQAAKGRIANWLGGVSPEPVPEPVVDTVETIKAHRRASAEVDRTRRISQPTAAPEVKEMRNLGVEKGKEESGRARGVSDATMRKGDATLSAPNLSDDAYRTRRISLPQPARADAAEIYDNPWTSNKPAAAEPTTRARPTSLVHSRSQPSVLAASPPNPLKAEPAPAFLDMPKTKAYDVRSARGGKGGKVAAVAAIWAAASSGSPASAPAPAKAPLSPKPKKFDIPSAPKKLDVSTPLSPGPKPRTFDFPASPKPTPGPAPKLDSPAVLKSVSTPRLATTPTTRAAPPLAPKPAPPPIAPKPAGLIGEKRVTSPTSPTSSPGVALRPTPATKPASTSTNVAARMIKSTSVPAILSPSTAKPTLSSTASLARPVTLSPVSRPAPATRLSGLPEQPKKLPGAAAALRHVQAQESAPVAAPKPELQFGKARLKELIQKYQDGR</sequence>
<protein>
    <submittedName>
        <fullName evidence="2">Uncharacterized protein</fullName>
    </submittedName>
</protein>
<name>A0A165QHX7_EXIGL</name>
<keyword evidence="3" id="KW-1185">Reference proteome</keyword>
<evidence type="ECO:0000313" key="3">
    <source>
        <dbReference type="Proteomes" id="UP000077266"/>
    </source>
</evidence>
<feature type="region of interest" description="Disordered" evidence="1">
    <location>
        <begin position="641"/>
        <end position="731"/>
    </location>
</feature>
<feature type="region of interest" description="Disordered" evidence="1">
    <location>
        <begin position="873"/>
        <end position="916"/>
    </location>
</feature>
<feature type="compositionally biased region" description="Low complexity" evidence="1">
    <location>
        <begin position="565"/>
        <end position="575"/>
    </location>
</feature>
<feature type="compositionally biased region" description="Low complexity" evidence="1">
    <location>
        <begin position="1188"/>
        <end position="1201"/>
    </location>
</feature>
<gene>
    <name evidence="2" type="ORF">EXIGLDRAFT_758985</name>
</gene>
<feature type="region of interest" description="Disordered" evidence="1">
    <location>
        <begin position="367"/>
        <end position="424"/>
    </location>
</feature>
<feature type="compositionally biased region" description="Pro residues" evidence="1">
    <location>
        <begin position="1202"/>
        <end position="1214"/>
    </location>
</feature>
<feature type="region of interest" description="Disordered" evidence="1">
    <location>
        <begin position="1025"/>
        <end position="1080"/>
    </location>
</feature>
<feature type="region of interest" description="Disordered" evidence="1">
    <location>
        <begin position="1115"/>
        <end position="1256"/>
    </location>
</feature>
<evidence type="ECO:0000256" key="1">
    <source>
        <dbReference type="SAM" id="MobiDB-lite"/>
    </source>
</evidence>
<dbReference type="InterPro" id="IPR014756">
    <property type="entry name" value="Ig_E-set"/>
</dbReference>
<dbReference type="EMBL" id="KV425883">
    <property type="protein sequence ID" value="KZW03645.1"/>
    <property type="molecule type" value="Genomic_DNA"/>
</dbReference>
<feature type="compositionally biased region" description="Polar residues" evidence="1">
    <location>
        <begin position="375"/>
        <end position="389"/>
    </location>
</feature>
<dbReference type="Gene3D" id="2.60.40.640">
    <property type="match status" value="1"/>
</dbReference>
<dbReference type="SUPFAM" id="SSF81296">
    <property type="entry name" value="E set domains"/>
    <property type="match status" value="1"/>
</dbReference>
<dbReference type="InParanoid" id="A0A165QHX7"/>
<feature type="compositionally biased region" description="Polar residues" evidence="1">
    <location>
        <begin position="534"/>
        <end position="544"/>
    </location>
</feature>
<feature type="region of interest" description="Disordered" evidence="1">
    <location>
        <begin position="980"/>
        <end position="1008"/>
    </location>
</feature>
<proteinExistence type="predicted"/>
<dbReference type="STRING" id="1314781.A0A165QHX7"/>
<feature type="compositionally biased region" description="Low complexity" evidence="1">
    <location>
        <begin position="1042"/>
        <end position="1054"/>
    </location>
</feature>
<organism evidence="2 3">
    <name type="scientific">Exidia glandulosa HHB12029</name>
    <dbReference type="NCBI Taxonomy" id="1314781"/>
    <lineage>
        <taxon>Eukaryota</taxon>
        <taxon>Fungi</taxon>
        <taxon>Dikarya</taxon>
        <taxon>Basidiomycota</taxon>
        <taxon>Agaricomycotina</taxon>
        <taxon>Agaricomycetes</taxon>
        <taxon>Auriculariales</taxon>
        <taxon>Exidiaceae</taxon>
        <taxon>Exidia</taxon>
    </lineage>
</organism>
<accession>A0A165QHX7</accession>